<accession>A0A834TAK3</accession>
<proteinExistence type="predicted"/>
<sequence length="41" mass="4671">MDGGEKREWDPLVNSYYCYYSRLGRGSGHGWSKLADSKPCT</sequence>
<keyword evidence="2" id="KW-1185">Reference proteome</keyword>
<dbReference type="Proteomes" id="UP000634136">
    <property type="component" value="Unassembled WGS sequence"/>
</dbReference>
<reference evidence="1" key="1">
    <citation type="submission" date="2020-09" db="EMBL/GenBank/DDBJ databases">
        <title>Genome-Enabled Discovery of Anthraquinone Biosynthesis in Senna tora.</title>
        <authorList>
            <person name="Kang S.-H."/>
            <person name="Pandey R.P."/>
            <person name="Lee C.-M."/>
            <person name="Sim J.-S."/>
            <person name="Jeong J.-T."/>
            <person name="Choi B.-S."/>
            <person name="Jung M."/>
            <person name="Ginzburg D."/>
            <person name="Zhao K."/>
            <person name="Won S.Y."/>
            <person name="Oh T.-J."/>
            <person name="Yu Y."/>
            <person name="Kim N.-H."/>
            <person name="Lee O.R."/>
            <person name="Lee T.-H."/>
            <person name="Bashyal P."/>
            <person name="Kim T.-S."/>
            <person name="Lee W.-H."/>
            <person name="Kawkins C."/>
            <person name="Kim C.-K."/>
            <person name="Kim J.S."/>
            <person name="Ahn B.O."/>
            <person name="Rhee S.Y."/>
            <person name="Sohng J.K."/>
        </authorList>
    </citation>
    <scope>NUCLEOTIDE SEQUENCE</scope>
    <source>
        <tissue evidence="1">Leaf</tissue>
    </source>
</reference>
<dbReference type="EMBL" id="JAAIUW010000008">
    <property type="protein sequence ID" value="KAF7818608.1"/>
    <property type="molecule type" value="Genomic_DNA"/>
</dbReference>
<protein>
    <submittedName>
        <fullName evidence="1">Uncharacterized protein</fullName>
    </submittedName>
</protein>
<evidence type="ECO:0000313" key="2">
    <source>
        <dbReference type="Proteomes" id="UP000634136"/>
    </source>
</evidence>
<evidence type="ECO:0000313" key="1">
    <source>
        <dbReference type="EMBL" id="KAF7818608.1"/>
    </source>
</evidence>
<gene>
    <name evidence="1" type="ORF">G2W53_024063</name>
</gene>
<dbReference type="AlphaFoldDB" id="A0A834TAK3"/>
<comment type="caution">
    <text evidence="1">The sequence shown here is derived from an EMBL/GenBank/DDBJ whole genome shotgun (WGS) entry which is preliminary data.</text>
</comment>
<name>A0A834TAK3_9FABA</name>
<organism evidence="1 2">
    <name type="scientific">Senna tora</name>
    <dbReference type="NCBI Taxonomy" id="362788"/>
    <lineage>
        <taxon>Eukaryota</taxon>
        <taxon>Viridiplantae</taxon>
        <taxon>Streptophyta</taxon>
        <taxon>Embryophyta</taxon>
        <taxon>Tracheophyta</taxon>
        <taxon>Spermatophyta</taxon>
        <taxon>Magnoliopsida</taxon>
        <taxon>eudicotyledons</taxon>
        <taxon>Gunneridae</taxon>
        <taxon>Pentapetalae</taxon>
        <taxon>rosids</taxon>
        <taxon>fabids</taxon>
        <taxon>Fabales</taxon>
        <taxon>Fabaceae</taxon>
        <taxon>Caesalpinioideae</taxon>
        <taxon>Cassia clade</taxon>
        <taxon>Senna</taxon>
    </lineage>
</organism>